<feature type="transmembrane region" description="Helical" evidence="5">
    <location>
        <begin position="19"/>
        <end position="36"/>
    </location>
</feature>
<proteinExistence type="inferred from homology"/>
<sequence length="424" mass="47075">MINFPLASKYLTTARLKPFLLFFLVIAFITGLGLILQKEDEQKVQVVDKNWLQIRPERLEQNIGLVGRIEAVRQQTLSAPFEGVIKEIRVQEGQRVAANQILAHINPEQIQIQLRQAQGDLLKAQRELHQLKNWSNSPDVVRARRALKASQDSLNATYANLRETQLLFKRGIVARMEVDSLEAQLRSQQQDLSASQDELNVIELKGQGEEYELARLNLVNAQARFQMLLAQSQRQIITAPFAGVIVRQSPMENSKKIVIQPGMTVNQGTPLLTLVSLDHLQVVTKVEESDIHRIHEGMPVKITGDGFVGEELEGHVSAIAVQSDAADASGMSVYYDVIISVDTPSKGARIGMSAHLAIILYMNEKGIAVPPEALHQDINGVTWVNYRAAEEGPIKKIEVKTGKSVVQGIEVKGLEAGYIEVPLK</sequence>
<name>A0AA45HGM4_CROSK</name>
<dbReference type="RefSeq" id="WP_080320337.1">
    <property type="nucleotide sequence ID" value="NZ_CP078110.1"/>
</dbReference>
<dbReference type="AlphaFoldDB" id="A0AA45HGM4"/>
<evidence type="ECO:0000259" key="7">
    <source>
        <dbReference type="Pfam" id="PF25990"/>
    </source>
</evidence>
<dbReference type="Pfam" id="PF25990">
    <property type="entry name" value="Beta-barrel_YknX"/>
    <property type="match status" value="1"/>
</dbReference>
<evidence type="ECO:0000259" key="6">
    <source>
        <dbReference type="Pfam" id="PF25917"/>
    </source>
</evidence>
<reference evidence="8 9" key="1">
    <citation type="submission" date="2017-04" db="EMBL/GenBank/DDBJ databases">
        <title>Cronobacter sakazakii, ST83 Lineage Isolates.</title>
        <authorList>
            <person name="Chase H."/>
            <person name="Tall B."/>
            <person name="Gopinath G."/>
            <person name="Lehner A."/>
        </authorList>
    </citation>
    <scope>NUCLEOTIDE SEQUENCE [LARGE SCALE GENOMIC DNA]</scope>
    <source>
        <strain evidence="8 9">MOD1_Comp15</strain>
    </source>
</reference>
<feature type="domain" description="Multidrug resistance protein MdtA-like barrel-sandwich hybrid" evidence="6">
    <location>
        <begin position="77"/>
        <end position="249"/>
    </location>
</feature>
<evidence type="ECO:0000256" key="5">
    <source>
        <dbReference type="SAM" id="Phobius"/>
    </source>
</evidence>
<dbReference type="EMBL" id="NCTU01000002">
    <property type="protein sequence ID" value="PUW06991.1"/>
    <property type="molecule type" value="Genomic_DNA"/>
</dbReference>
<evidence type="ECO:0000256" key="4">
    <source>
        <dbReference type="SAM" id="Coils"/>
    </source>
</evidence>
<feature type="coiled-coil region" evidence="4">
    <location>
        <begin position="178"/>
        <end position="205"/>
    </location>
</feature>
<keyword evidence="5" id="KW-0472">Membrane</keyword>
<dbReference type="Gene3D" id="2.40.30.170">
    <property type="match status" value="1"/>
</dbReference>
<protein>
    <submittedName>
        <fullName evidence="8">Secretion protein HlyD</fullName>
    </submittedName>
</protein>
<dbReference type="SUPFAM" id="SSF111369">
    <property type="entry name" value="HlyD-like secretion proteins"/>
    <property type="match status" value="1"/>
</dbReference>
<evidence type="ECO:0000256" key="2">
    <source>
        <dbReference type="ARBA" id="ARBA00009477"/>
    </source>
</evidence>
<accession>A0AA45HGM4</accession>
<gene>
    <name evidence="8" type="ORF">B7T07_01655</name>
</gene>
<dbReference type="GO" id="GO:0030313">
    <property type="term" value="C:cell envelope"/>
    <property type="evidence" value="ECO:0007669"/>
    <property type="project" value="UniProtKB-SubCell"/>
</dbReference>
<comment type="subcellular location">
    <subcellularLocation>
        <location evidence="1">Cell envelope</location>
    </subcellularLocation>
</comment>
<dbReference type="InterPro" id="IPR058625">
    <property type="entry name" value="MdtA-like_BSH"/>
</dbReference>
<evidence type="ECO:0000313" key="9">
    <source>
        <dbReference type="Proteomes" id="UP000244856"/>
    </source>
</evidence>
<comment type="similarity">
    <text evidence="2">Belongs to the membrane fusion protein (MFP) (TC 8.A.1) family.</text>
</comment>
<evidence type="ECO:0000256" key="1">
    <source>
        <dbReference type="ARBA" id="ARBA00004196"/>
    </source>
</evidence>
<comment type="caution">
    <text evidence="8">The sequence shown here is derived from an EMBL/GenBank/DDBJ whole genome shotgun (WGS) entry which is preliminary data.</text>
</comment>
<dbReference type="PANTHER" id="PTHR32347">
    <property type="entry name" value="EFFLUX SYSTEM COMPONENT YKNX-RELATED"/>
    <property type="match status" value="1"/>
</dbReference>
<evidence type="ECO:0000256" key="3">
    <source>
        <dbReference type="ARBA" id="ARBA00023054"/>
    </source>
</evidence>
<feature type="domain" description="YknX-like beta-barrel" evidence="7">
    <location>
        <begin position="280"/>
        <end position="358"/>
    </location>
</feature>
<evidence type="ECO:0000313" key="8">
    <source>
        <dbReference type="EMBL" id="PUW06991.1"/>
    </source>
</evidence>
<keyword evidence="3 4" id="KW-0175">Coiled coil</keyword>
<dbReference type="InterPro" id="IPR050465">
    <property type="entry name" value="UPF0194_transport"/>
</dbReference>
<dbReference type="Gene3D" id="2.40.50.100">
    <property type="match status" value="1"/>
</dbReference>
<dbReference type="PANTHER" id="PTHR32347:SF23">
    <property type="entry name" value="BLL5650 PROTEIN"/>
    <property type="match status" value="1"/>
</dbReference>
<keyword evidence="5" id="KW-0812">Transmembrane</keyword>
<dbReference type="Pfam" id="PF25917">
    <property type="entry name" value="BSH_RND"/>
    <property type="match status" value="1"/>
</dbReference>
<keyword evidence="5" id="KW-1133">Transmembrane helix</keyword>
<dbReference type="InterPro" id="IPR058636">
    <property type="entry name" value="Beta-barrel_YknX"/>
</dbReference>
<organism evidence="8 9">
    <name type="scientific">Cronobacter sakazakii</name>
    <name type="common">Enterobacter sakazakii</name>
    <dbReference type="NCBI Taxonomy" id="28141"/>
    <lineage>
        <taxon>Bacteria</taxon>
        <taxon>Pseudomonadati</taxon>
        <taxon>Pseudomonadota</taxon>
        <taxon>Gammaproteobacteria</taxon>
        <taxon>Enterobacterales</taxon>
        <taxon>Enterobacteriaceae</taxon>
        <taxon>Cronobacter</taxon>
    </lineage>
</organism>
<dbReference type="Proteomes" id="UP000244856">
    <property type="component" value="Unassembled WGS sequence"/>
</dbReference>